<dbReference type="Gene3D" id="3.40.50.300">
    <property type="entry name" value="P-loop containing nucleotide triphosphate hydrolases"/>
    <property type="match status" value="1"/>
</dbReference>
<dbReference type="InterPro" id="IPR027417">
    <property type="entry name" value="P-loop_NTPase"/>
</dbReference>
<dbReference type="InterPro" id="IPR003439">
    <property type="entry name" value="ABC_transporter-like_ATP-bd"/>
</dbReference>
<dbReference type="AlphaFoldDB" id="A0A8X8FM15"/>
<accession>A0A8X8FM15</accession>
<comment type="caution">
    <text evidence="5">The sequence shown here is derived from an EMBL/GenBank/DDBJ whole genome shotgun (WGS) entry which is preliminary data.</text>
</comment>
<dbReference type="InterPro" id="IPR050093">
    <property type="entry name" value="ABC_SmlMolc_Importer"/>
</dbReference>
<evidence type="ECO:0000256" key="3">
    <source>
        <dbReference type="ARBA" id="ARBA00022840"/>
    </source>
</evidence>
<dbReference type="PROSITE" id="PS50893">
    <property type="entry name" value="ABC_TRANSPORTER_2"/>
    <property type="match status" value="1"/>
</dbReference>
<dbReference type="Proteomes" id="UP000636938">
    <property type="component" value="Unassembled WGS sequence"/>
</dbReference>
<dbReference type="InterPro" id="IPR017871">
    <property type="entry name" value="ABC_transporter-like_CS"/>
</dbReference>
<dbReference type="RefSeq" id="WP_191768473.1">
    <property type="nucleotide sequence ID" value="NZ_JACSQS010000001.1"/>
</dbReference>
<dbReference type="SUPFAM" id="SSF52540">
    <property type="entry name" value="P-loop containing nucleoside triphosphate hydrolases"/>
    <property type="match status" value="1"/>
</dbReference>
<reference evidence="5 6" key="1">
    <citation type="submission" date="2020-08" db="EMBL/GenBank/DDBJ databases">
        <title>A Genomic Blueprint of the Chicken Gut Microbiome.</title>
        <authorList>
            <person name="Gilroy R."/>
            <person name="Ravi A."/>
            <person name="Getino M."/>
            <person name="Pursley I."/>
            <person name="Horton D.L."/>
            <person name="Alikhan N.-F."/>
            <person name="Baker D."/>
            <person name="Gharbi K."/>
            <person name="Hall N."/>
            <person name="Watson M."/>
            <person name="Adriaenssens E.M."/>
            <person name="Foster-Nyarko E."/>
            <person name="Jarju S."/>
            <person name="Secka A."/>
            <person name="Antonio M."/>
            <person name="Oren A."/>
            <person name="Chaudhuri R."/>
            <person name="La Ragione R.M."/>
            <person name="Hildebrand F."/>
            <person name="Pallen M.J."/>
        </authorList>
    </citation>
    <scope>NUCLEOTIDE SEQUENCE [LARGE SCALE GENOMIC DNA]</scope>
    <source>
        <strain evidence="5 6">Sa5BUN4</strain>
    </source>
</reference>
<keyword evidence="2" id="KW-0547">Nucleotide-binding</keyword>
<evidence type="ECO:0000313" key="5">
    <source>
        <dbReference type="EMBL" id="MBD7952882.1"/>
    </source>
</evidence>
<feature type="domain" description="ABC transporter" evidence="4">
    <location>
        <begin position="2"/>
        <end position="231"/>
    </location>
</feature>
<dbReference type="SMART" id="SM00382">
    <property type="entry name" value="AAA"/>
    <property type="match status" value="1"/>
</dbReference>
<dbReference type="PROSITE" id="PS00211">
    <property type="entry name" value="ABC_TRANSPORTER_1"/>
    <property type="match status" value="1"/>
</dbReference>
<dbReference type="GO" id="GO:0016887">
    <property type="term" value="F:ATP hydrolysis activity"/>
    <property type="evidence" value="ECO:0007669"/>
    <property type="project" value="InterPro"/>
</dbReference>
<dbReference type="GO" id="GO:0005524">
    <property type="term" value="F:ATP binding"/>
    <property type="evidence" value="ECO:0007669"/>
    <property type="project" value="UniProtKB-KW"/>
</dbReference>
<dbReference type="PANTHER" id="PTHR42781">
    <property type="entry name" value="SPERMIDINE/PUTRESCINE IMPORT ATP-BINDING PROTEIN POTA"/>
    <property type="match status" value="1"/>
</dbReference>
<evidence type="ECO:0000256" key="2">
    <source>
        <dbReference type="ARBA" id="ARBA00022741"/>
    </source>
</evidence>
<name>A0A8X8FM15_9GAMM</name>
<keyword evidence="3 5" id="KW-0067">ATP-binding</keyword>
<dbReference type="Pfam" id="PF00005">
    <property type="entry name" value="ABC_tran"/>
    <property type="match status" value="1"/>
</dbReference>
<keyword evidence="6" id="KW-1185">Reference proteome</keyword>
<dbReference type="PANTHER" id="PTHR42781:SF4">
    <property type="entry name" value="SPERMIDINE_PUTRESCINE IMPORT ATP-BINDING PROTEIN POTA"/>
    <property type="match status" value="1"/>
</dbReference>
<evidence type="ECO:0000256" key="1">
    <source>
        <dbReference type="ARBA" id="ARBA00022448"/>
    </source>
</evidence>
<evidence type="ECO:0000313" key="6">
    <source>
        <dbReference type="Proteomes" id="UP000636938"/>
    </source>
</evidence>
<evidence type="ECO:0000259" key="4">
    <source>
        <dbReference type="PROSITE" id="PS50893"/>
    </source>
</evidence>
<organism evidence="5 6">
    <name type="scientific">Stenotrophomonas lacuserhaii</name>
    <dbReference type="NCBI Taxonomy" id="2760084"/>
    <lineage>
        <taxon>Bacteria</taxon>
        <taxon>Pseudomonadati</taxon>
        <taxon>Pseudomonadota</taxon>
        <taxon>Gammaproteobacteria</taxon>
        <taxon>Lysobacterales</taxon>
        <taxon>Lysobacteraceae</taxon>
        <taxon>Stenotrophomonas</taxon>
    </lineage>
</organism>
<keyword evidence="1" id="KW-0813">Transport</keyword>
<gene>
    <name evidence="5" type="ORF">H9654_01585</name>
</gene>
<proteinExistence type="predicted"/>
<dbReference type="InterPro" id="IPR003593">
    <property type="entry name" value="AAA+_ATPase"/>
</dbReference>
<protein>
    <submittedName>
        <fullName evidence="5">ATP-binding cassette domain-containing protein</fullName>
    </submittedName>
</protein>
<sequence>MWLDADIQRHLHASGEHFRLQVHLQCTQRRVVLFGPSGAGKSLTLKAIAGLLRPDAGRIVLDGQVLFDAEAGICVPARARRLGYVFQDYALFPHLTVRQNVAFGVQRGWWNARRGNRHAEVEHWLRVLRIDRLGELLPSQISGGQRQRVALARALVTRPRALLLDEPFAALDHDLRAHLRIELQAVLEQAGMPLLLISHDPEDVAVFGEQVLHLLDGRPAAAGERASAPSR</sequence>
<dbReference type="EMBL" id="JACSQS010000001">
    <property type="protein sequence ID" value="MBD7952882.1"/>
    <property type="molecule type" value="Genomic_DNA"/>
</dbReference>